<evidence type="ECO:0000313" key="2">
    <source>
        <dbReference type="EMBL" id="PWN29437.1"/>
    </source>
</evidence>
<protein>
    <submittedName>
        <fullName evidence="2">Uncharacterized protein</fullName>
    </submittedName>
</protein>
<name>A0A316UVW0_9BASI</name>
<keyword evidence="3" id="KW-1185">Reference proteome</keyword>
<dbReference type="AlphaFoldDB" id="A0A316UVW0"/>
<dbReference type="Proteomes" id="UP000245884">
    <property type="component" value="Unassembled WGS sequence"/>
</dbReference>
<dbReference type="GeneID" id="37025037"/>
<feature type="compositionally biased region" description="Low complexity" evidence="1">
    <location>
        <begin position="31"/>
        <end position="65"/>
    </location>
</feature>
<accession>A0A316UVW0</accession>
<dbReference type="EMBL" id="KZ819663">
    <property type="protein sequence ID" value="PWN29437.1"/>
    <property type="molecule type" value="Genomic_DNA"/>
</dbReference>
<gene>
    <name evidence="2" type="ORF">BDZ90DRAFT_109174</name>
</gene>
<dbReference type="RefSeq" id="XP_025364049.1">
    <property type="nucleotide sequence ID" value="XM_025503214.1"/>
</dbReference>
<sequence>MPVPVLDSTPSQPLLSSNMKSARGDSGTYRLPPLESLSASASPSRSSPYSAGPNGDGSGPSASASGSGGRVSLPGIAHFNQRGPPHTSFDSPRKTVAAARRSRSPQTLEWTAKDES</sequence>
<evidence type="ECO:0000313" key="3">
    <source>
        <dbReference type="Proteomes" id="UP000245884"/>
    </source>
</evidence>
<evidence type="ECO:0000256" key="1">
    <source>
        <dbReference type="SAM" id="MobiDB-lite"/>
    </source>
</evidence>
<organism evidence="2 3">
    <name type="scientific">Jaminaea rosea</name>
    <dbReference type="NCBI Taxonomy" id="1569628"/>
    <lineage>
        <taxon>Eukaryota</taxon>
        <taxon>Fungi</taxon>
        <taxon>Dikarya</taxon>
        <taxon>Basidiomycota</taxon>
        <taxon>Ustilaginomycotina</taxon>
        <taxon>Exobasidiomycetes</taxon>
        <taxon>Microstromatales</taxon>
        <taxon>Microstromatales incertae sedis</taxon>
        <taxon>Jaminaea</taxon>
    </lineage>
</organism>
<proteinExistence type="predicted"/>
<feature type="region of interest" description="Disordered" evidence="1">
    <location>
        <begin position="1"/>
        <end position="116"/>
    </location>
</feature>
<reference evidence="2 3" key="1">
    <citation type="journal article" date="2018" name="Mol. Biol. Evol.">
        <title>Broad Genomic Sampling Reveals a Smut Pathogenic Ancestry of the Fungal Clade Ustilaginomycotina.</title>
        <authorList>
            <person name="Kijpornyongpan T."/>
            <person name="Mondo S.J."/>
            <person name="Barry K."/>
            <person name="Sandor L."/>
            <person name="Lee J."/>
            <person name="Lipzen A."/>
            <person name="Pangilinan J."/>
            <person name="LaButti K."/>
            <person name="Hainaut M."/>
            <person name="Henrissat B."/>
            <person name="Grigoriev I.V."/>
            <person name="Spatafora J.W."/>
            <person name="Aime M.C."/>
        </authorList>
    </citation>
    <scope>NUCLEOTIDE SEQUENCE [LARGE SCALE GENOMIC DNA]</scope>
    <source>
        <strain evidence="2 3">MCA 5214</strain>
    </source>
</reference>
<feature type="compositionally biased region" description="Polar residues" evidence="1">
    <location>
        <begin position="8"/>
        <end position="20"/>
    </location>
</feature>